<keyword evidence="5 7" id="KW-0175">Coiled coil</keyword>
<feature type="compositionally biased region" description="Polar residues" evidence="8">
    <location>
        <begin position="1779"/>
        <end position="1792"/>
    </location>
</feature>
<feature type="compositionally biased region" description="Basic and acidic residues" evidence="8">
    <location>
        <begin position="29"/>
        <end position="57"/>
    </location>
</feature>
<feature type="compositionally biased region" description="Low complexity" evidence="8">
    <location>
        <begin position="15"/>
        <end position="28"/>
    </location>
</feature>
<evidence type="ECO:0000313" key="11">
    <source>
        <dbReference type="Proteomes" id="UP001295444"/>
    </source>
</evidence>
<feature type="compositionally biased region" description="Polar residues" evidence="8">
    <location>
        <begin position="1938"/>
        <end position="1952"/>
    </location>
</feature>
<feature type="compositionally biased region" description="Basic residues" evidence="8">
    <location>
        <begin position="2155"/>
        <end position="2172"/>
    </location>
</feature>
<feature type="compositionally biased region" description="Basic residues" evidence="8">
    <location>
        <begin position="2004"/>
        <end position="2019"/>
    </location>
</feature>
<sequence length="2764" mass="302771">MGNDNSRQAESQKEAPAVSSPVPVQVSSVDRKQEPEPDPGRESHQEIAENRLQEADSIFHESVGASATSLSGDNNLLSNVWEAGQLLPTLPLTDLYIDGVEYKESGPGLHPGTISVSTSEDYKDDTSGSDEIGLIGILREWGKDVLPEKITTKYEKEREESWVDATPQIPQDSLSDHSSPWDLQGQGIVSTFPTMLENTVNKVDNKVPSALNFNNKAAETPDSWGGKEQSNQSLNDPSQYISEPSELFSRNAVLSQLTVEPGSPDSTCIQAEEDSRDTVTALESEMIFYDTYDSEVVTASTAAHQTRCENSLILPHSTDGSSDMNKEKISVSSKPVPEACVRSGEPPAFLDIEPDIIASEYSSPGGLCNKSNINNQSTQKLLESKNLLPNQMNEKSAHQFFAEGPLQDTESFKHAKESDGANLKVDLKEKKPLIDHFQPGNTNHEIRGYPNVTATTGAVEYFNLKDESEREASAEIIRSMEEKKIISENANSKSVQVRQMDKENEDLCGINDLIQETSHLSRSRTDNRENLGITFSQTTPHEFSNCKEGQKCLEKVLLSGAPCTAKCGETVFDIVKKSSSEQGQAINKEVDVRIQAVVRNEDQEQMVMDTKVLSVPELSYYPAPGMETQAPTNLGEKELSVQDQKELNTFTGEVSSDTKKVTTGKKRKSTNKKKKAAKADTETTNLSVSESPHKMGYTTPSELQNIMIESTQPLNSVFETVSGGDERVIMKPATNTIFPFTEQRATSDIDSGNLASSKEQSVEAPEELVGETPAKIEDDTRQNQSGSDPWFTSADQTVCCDINGKLQAFVLSDVGSLNFMPDGTKELSKVQLILGTPPNCSGSIQECNISTNLVSMTTENEEEPLTKLSQQDGTSPENTPCALSDKLLQPEEVVEEKDIICEQKEPPVTSLSDCLITENRMDKDDPKSCGESGTQAVSNTVFDVAELPRLLSKTTGTVSVSCSDGIVSDDVETLGQEKGAKNNSDLNYSSEALDIPTQGISNTSLLASEGSIAGMSQDLSTERTEDKLPLIAVNSGTEKGLSASSLIVESEATACQRDTILDQTNQSKATLSICHDEGSLLVDTHGSGQTEYTRTDICEMIDGEVCINNQLSSASQSKEEVPYEGPSTEGLIETHKELFLGLPGCDTSSLNSTSSHDPMDGTVYNRFNIPGESLSVGEIPTNEVSARGINCESQSCDDHVSDGKSLASEIENLYIPKASESFVGKMKNQMSDLDAMVEPMPGERSQNTNGQLDKDVLMFESADAGNLLQIDVLVPGAKTRNLDQKDEINYNETNKPLVSEAVETAASPLMLLSSEGNIKSDVLDNIQNIQPADNNSSVSKYGADNNGSELMESVSDKQKCDLLEFAHQHIVTAGKLEEALDKQNHNAHQEIHPQEKHPDIVCKEICNISCDMREVTGQNVQELTSLKNDEIGKSTNWDILAEPTSFVDTISILKNASTTQSVSEESNTVSDSQVLSIHSNNFGPCNQVASSEKVRSQSKAEGHKDFPYEDGSGCKKTDVASPELNEDSIHIPKTMDVNSVKEHSDLPGKHKENTDISANNLQLNNKETTFKKPSVLSEKIQIEKILKTPEEPGLIVPIERATTPEIVCAIPRELVLKYDGSYLASKETDILSDVSDDFSFTPKEIESLSKNASPLPDELAPEEQPSAIDEEPNIVLQNAKMINDKCGPSLVETGISERENKSKEPGSTCESPATTLKEQDLPTEDTMHSSVHLDIPPLKSDSDTEKPSRAHEPSSSSNEKFNSPDTEPAPLSPAIRSPTFPTSDSYNFTQKLRSVLHSERPFPKKPGTPTSPDLLVLPSSPRLLTEGALPERSSDSEEAFETPESTTPVKSAPPVSIPPLPEVLEQQPLQREEEDIPSPPLPPENPDLLSCLEDILAAETSEVEKSEEPAFRPPSRSFSVVFDEDKPIASSGAYNLDSLANSEPTNDISNFSEAPARARRKSTDSVPVARNTLSRSLSLQASDFQIDDAICSQGGSDSACSTLRRTKKPRPTSLKKKPIKKEPEAVGTKEAKQELTGESQETEVEKTSHVVPGDDPPLPQAESDLPSTGEQTLIFPSSQTSSVDVQEVSAGTVPFSDSCPSQETGKSSPVLVCHQEPEVTTGDIEVPVTTGVIGQSVRLEFDYSEEAREGQPPIRKGKKPSGKMPLRKPKPKKPVEKTDPPPGSPSHITVDPVDIPIGKGSYTYNMDKWDDPNFNPFSSSGKMLDSLSATQESPEQFKTVSRSESPAKLPASFEIPTNVTEQNNVEINKPAKKKKTPLKTDTFRVKKSPKRSPVTENGSEELTILSNPETPPVITSEEHATDEEKLASSVSSQKWTCMAVDLAPEKQDYPQPSDLTSFVNENQFHTSSDDIEYGNSYNIEYMEKTGTCSPLRDVPQTQSVYLMFEATQDSPVKTPAKFSETCTPGTDSSYDGMESTMCSGKLPCPRTPPILQDSMRQPLDRTRQREEESSSLGSGKMELGSPDDAYVTAETLLSRISHQAALCDELSYLEPDLAEKNPQAFAQKLQGLEPADGALSHSSLYSRAVAMETTSGGLLLPFQQSDIDTALQLAREEIAVKEREVTEWKQKYEESRCEVVEMRKIVAEYEKTIAQMIEDEQREKSVSHHTVQQLIIEKEQALSDLNSVEKSLADLFRRYEKMKDVLEGFRKNEEVLKKCAQEYLSRVKKEEQRYHALKIHAEEKLDRANADIAQVRIKSQQEHAAYQASLRKEQLKVDALERTLEQKNKEIEELTKICDELIMKMGKS</sequence>
<evidence type="ECO:0000256" key="1">
    <source>
        <dbReference type="ARBA" id="ARBA00004245"/>
    </source>
</evidence>
<evidence type="ECO:0000256" key="7">
    <source>
        <dbReference type="SAM" id="Coils"/>
    </source>
</evidence>
<feature type="compositionally biased region" description="Basic and acidic residues" evidence="8">
    <location>
        <begin position="2020"/>
        <end position="2035"/>
    </location>
</feature>
<feature type="region of interest" description="Disordered" evidence="8">
    <location>
        <begin position="653"/>
        <end position="696"/>
    </location>
</feature>
<feature type="region of interest" description="Disordered" evidence="8">
    <location>
        <begin position="1496"/>
        <end position="1528"/>
    </location>
</feature>
<feature type="compositionally biased region" description="Polar residues" evidence="8">
    <location>
        <begin position="2420"/>
        <end position="2429"/>
    </location>
</feature>
<feature type="region of interest" description="Disordered" evidence="8">
    <location>
        <begin position="2414"/>
        <end position="2482"/>
    </location>
</feature>
<gene>
    <name evidence="10" type="ORF">PECUL_23A028982</name>
</gene>
<evidence type="ECO:0000256" key="3">
    <source>
        <dbReference type="ARBA" id="ARBA00022490"/>
    </source>
</evidence>
<dbReference type="PANTHER" id="PTHR13924:SF11">
    <property type="entry name" value="TRANSFORMING ACIDIC COILED-COIL-CONTAINING PROTEIN 2"/>
    <property type="match status" value="1"/>
</dbReference>
<feature type="compositionally biased region" description="Polar residues" evidence="8">
    <location>
        <begin position="2215"/>
        <end position="2244"/>
    </location>
</feature>
<organism evidence="10 11">
    <name type="scientific">Pelobates cultripes</name>
    <name type="common">Western spadefoot toad</name>
    <dbReference type="NCBI Taxonomy" id="61616"/>
    <lineage>
        <taxon>Eukaryota</taxon>
        <taxon>Metazoa</taxon>
        <taxon>Chordata</taxon>
        <taxon>Craniata</taxon>
        <taxon>Vertebrata</taxon>
        <taxon>Euteleostomi</taxon>
        <taxon>Amphibia</taxon>
        <taxon>Batrachia</taxon>
        <taxon>Anura</taxon>
        <taxon>Pelobatoidea</taxon>
        <taxon>Pelobatidae</taxon>
        <taxon>Pelobates</taxon>
    </lineage>
</organism>
<dbReference type="InterPro" id="IPR007707">
    <property type="entry name" value="TACC_C"/>
</dbReference>
<dbReference type="Pfam" id="PF05010">
    <property type="entry name" value="TACC_C"/>
    <property type="match status" value="1"/>
</dbReference>
<dbReference type="Proteomes" id="UP001295444">
    <property type="component" value="Chromosome 11"/>
</dbReference>
<reference evidence="10" key="1">
    <citation type="submission" date="2022-03" db="EMBL/GenBank/DDBJ databases">
        <authorList>
            <person name="Alioto T."/>
            <person name="Alioto T."/>
            <person name="Gomez Garrido J."/>
        </authorList>
    </citation>
    <scope>NUCLEOTIDE SEQUENCE</scope>
</reference>
<name>A0AAD1TAU7_PELCU</name>
<protein>
    <submittedName>
        <fullName evidence="10">Transforming acidic coiled-coil-containing 2 isoform X2</fullName>
    </submittedName>
</protein>
<evidence type="ECO:0000256" key="5">
    <source>
        <dbReference type="ARBA" id="ARBA00023054"/>
    </source>
</evidence>
<evidence type="ECO:0000256" key="2">
    <source>
        <dbReference type="ARBA" id="ARBA00009423"/>
    </source>
</evidence>
<feature type="region of interest" description="Disordered" evidence="8">
    <location>
        <begin position="2212"/>
        <end position="2328"/>
    </location>
</feature>
<feature type="coiled-coil region" evidence="7">
    <location>
        <begin position="2694"/>
        <end position="2760"/>
    </location>
</feature>
<dbReference type="FunFam" id="1.20.5.1700:FF:000001">
    <property type="entry name" value="Transforming acidic coiled-coil-containing protein 1 isoform 2"/>
    <property type="match status" value="1"/>
</dbReference>
<dbReference type="GO" id="GO:0005856">
    <property type="term" value="C:cytoskeleton"/>
    <property type="evidence" value="ECO:0007669"/>
    <property type="project" value="UniProtKB-SubCell"/>
</dbReference>
<dbReference type="GO" id="GO:0007097">
    <property type="term" value="P:nuclear migration"/>
    <property type="evidence" value="ECO:0007669"/>
    <property type="project" value="TreeGrafter"/>
</dbReference>
<keyword evidence="4" id="KW-0597">Phosphoprotein</keyword>
<feature type="region of interest" description="Disordered" evidence="8">
    <location>
        <begin position="1695"/>
        <end position="1888"/>
    </location>
</feature>
<comment type="subcellular location">
    <subcellularLocation>
        <location evidence="1">Cytoplasm</location>
        <location evidence="1">Cytoskeleton</location>
    </subcellularLocation>
</comment>
<feature type="coiled-coil region" evidence="7">
    <location>
        <begin position="2567"/>
        <end position="2594"/>
    </location>
</feature>
<feature type="region of interest" description="Disordered" evidence="8">
    <location>
        <begin position="1930"/>
        <end position="1970"/>
    </location>
</feature>
<dbReference type="GO" id="GO:0007052">
    <property type="term" value="P:mitotic spindle organization"/>
    <property type="evidence" value="ECO:0007669"/>
    <property type="project" value="InterPro"/>
</dbReference>
<comment type="similarity">
    <text evidence="2">Belongs to the TACC family.</text>
</comment>
<feature type="coiled-coil region" evidence="7">
    <location>
        <begin position="2627"/>
        <end position="2661"/>
    </location>
</feature>
<feature type="compositionally biased region" description="Basic and acidic residues" evidence="8">
    <location>
        <begin position="1496"/>
        <end position="1518"/>
    </location>
</feature>
<dbReference type="GO" id="GO:0005737">
    <property type="term" value="C:cytoplasm"/>
    <property type="evidence" value="ECO:0007669"/>
    <property type="project" value="TreeGrafter"/>
</dbReference>
<feature type="region of interest" description="Disordered" evidence="8">
    <location>
        <begin position="314"/>
        <end position="340"/>
    </location>
</feature>
<feature type="compositionally biased region" description="Basic residues" evidence="8">
    <location>
        <begin position="662"/>
        <end position="676"/>
    </location>
</feature>
<keyword evidence="6" id="KW-0206">Cytoskeleton</keyword>
<feature type="compositionally biased region" description="Polar residues" evidence="8">
    <location>
        <begin position="228"/>
        <end position="241"/>
    </location>
</feature>
<feature type="compositionally biased region" description="Basic and acidic residues" evidence="8">
    <location>
        <begin position="1695"/>
        <end position="1704"/>
    </location>
</feature>
<feature type="compositionally biased region" description="Basic and acidic residues" evidence="8">
    <location>
        <begin position="1740"/>
        <end position="1752"/>
    </location>
</feature>
<feature type="compositionally biased region" description="Polar residues" evidence="8">
    <location>
        <begin position="2255"/>
        <end position="2266"/>
    </location>
</feature>
<keyword evidence="3" id="KW-0963">Cytoplasm</keyword>
<dbReference type="EMBL" id="OW240922">
    <property type="protein sequence ID" value="CAH2322781.1"/>
    <property type="molecule type" value="Genomic_DNA"/>
</dbReference>
<evidence type="ECO:0000313" key="10">
    <source>
        <dbReference type="EMBL" id="CAH2322781.1"/>
    </source>
</evidence>
<feature type="region of interest" description="Disordered" evidence="8">
    <location>
        <begin position="1648"/>
        <end position="1669"/>
    </location>
</feature>
<dbReference type="Gene3D" id="1.20.5.1700">
    <property type="match status" value="1"/>
</dbReference>
<evidence type="ECO:0000256" key="6">
    <source>
        <dbReference type="ARBA" id="ARBA00023212"/>
    </source>
</evidence>
<accession>A0AAD1TAU7</accession>
<feature type="domain" description="Transforming acidic coiled-coil-containing protein C-terminal" evidence="9">
    <location>
        <begin position="2558"/>
        <end position="2758"/>
    </location>
</feature>
<dbReference type="GO" id="GO:0021987">
    <property type="term" value="P:cerebral cortex development"/>
    <property type="evidence" value="ECO:0007669"/>
    <property type="project" value="TreeGrafter"/>
</dbReference>
<evidence type="ECO:0000259" key="9">
    <source>
        <dbReference type="Pfam" id="PF05010"/>
    </source>
</evidence>
<feature type="region of interest" description="Disordered" evidence="8">
    <location>
        <begin position="217"/>
        <end position="241"/>
    </location>
</feature>
<dbReference type="PANTHER" id="PTHR13924">
    <property type="entry name" value="TRANSFORMING ACIDIC COILED-COIL CONTAINING PROTEIN 1/2"/>
    <property type="match status" value="1"/>
</dbReference>
<feature type="region of interest" description="Disordered" evidence="8">
    <location>
        <begin position="1"/>
        <end position="57"/>
    </location>
</feature>
<evidence type="ECO:0000256" key="8">
    <source>
        <dbReference type="SAM" id="MobiDB-lite"/>
    </source>
</evidence>
<feature type="compositionally biased region" description="Polar residues" evidence="8">
    <location>
        <begin position="748"/>
        <end position="759"/>
    </location>
</feature>
<feature type="region of interest" description="Disordered" evidence="8">
    <location>
        <begin position="2140"/>
        <end position="2195"/>
    </location>
</feature>
<feature type="region of interest" description="Disordered" evidence="8">
    <location>
        <begin position="1990"/>
        <end position="2072"/>
    </location>
</feature>
<feature type="compositionally biased region" description="Basic and acidic residues" evidence="8">
    <location>
        <begin position="2316"/>
        <end position="2326"/>
    </location>
</feature>
<keyword evidence="11" id="KW-1185">Reference proteome</keyword>
<dbReference type="InterPro" id="IPR039915">
    <property type="entry name" value="TACC"/>
</dbReference>
<proteinExistence type="inferred from homology"/>
<feature type="compositionally biased region" description="Polar residues" evidence="8">
    <location>
        <begin position="1753"/>
        <end position="1765"/>
    </location>
</feature>
<feature type="compositionally biased region" description="Basic and acidic residues" evidence="8">
    <location>
        <begin position="2140"/>
        <end position="2149"/>
    </location>
</feature>
<evidence type="ECO:0000256" key="4">
    <source>
        <dbReference type="ARBA" id="ARBA00022553"/>
    </source>
</evidence>
<feature type="region of interest" description="Disordered" evidence="8">
    <location>
        <begin position="748"/>
        <end position="789"/>
    </location>
</feature>
<feature type="compositionally biased region" description="Polar residues" evidence="8">
    <location>
        <begin position="1993"/>
        <end position="2003"/>
    </location>
</feature>
<feature type="compositionally biased region" description="Basic and acidic residues" evidence="8">
    <location>
        <begin position="2458"/>
        <end position="2468"/>
    </location>
</feature>
<dbReference type="EMBL" id="OW240922">
    <property type="protein sequence ID" value="CAH2322778.1"/>
    <property type="molecule type" value="Genomic_DNA"/>
</dbReference>